<protein>
    <submittedName>
        <fullName evidence="3">Polynucleotide kinase-phosphatase</fullName>
    </submittedName>
</protein>
<keyword evidence="4" id="KW-1185">Reference proteome</keyword>
<feature type="domain" description="Polynucleotide kinase-phosphatase ligase" evidence="2">
    <location>
        <begin position="466"/>
        <end position="842"/>
    </location>
</feature>
<keyword evidence="3" id="KW-0808">Transferase</keyword>
<evidence type="ECO:0000313" key="3">
    <source>
        <dbReference type="EMBL" id="GAA4443552.1"/>
    </source>
</evidence>
<dbReference type="GO" id="GO:0016301">
    <property type="term" value="F:kinase activity"/>
    <property type="evidence" value="ECO:0007669"/>
    <property type="project" value="UniProtKB-KW"/>
</dbReference>
<comment type="caution">
    <text evidence="3">The sequence shown here is derived from an EMBL/GenBank/DDBJ whole genome shotgun (WGS) entry which is preliminary data.</text>
</comment>
<gene>
    <name evidence="3" type="ORF">GCM10023188_44480</name>
</gene>
<dbReference type="InterPro" id="IPR024028">
    <property type="entry name" value="PNKP_bac"/>
</dbReference>
<reference evidence="4" key="1">
    <citation type="journal article" date="2019" name="Int. J. Syst. Evol. Microbiol.">
        <title>The Global Catalogue of Microorganisms (GCM) 10K type strain sequencing project: providing services to taxonomists for standard genome sequencing and annotation.</title>
        <authorList>
            <consortium name="The Broad Institute Genomics Platform"/>
            <consortium name="The Broad Institute Genome Sequencing Center for Infectious Disease"/>
            <person name="Wu L."/>
            <person name="Ma J."/>
        </authorList>
    </citation>
    <scope>NUCLEOTIDE SEQUENCE [LARGE SCALE GENOMIC DNA]</scope>
    <source>
        <strain evidence="4">JCM 17926</strain>
    </source>
</reference>
<dbReference type="SUPFAM" id="SSF56091">
    <property type="entry name" value="DNA ligase/mRNA capping enzyme, catalytic domain"/>
    <property type="match status" value="1"/>
</dbReference>
<accession>A0ABP8M6U4</accession>
<dbReference type="InterPro" id="IPR032380">
    <property type="entry name" value="PNKP_ligase_dom"/>
</dbReference>
<dbReference type="Proteomes" id="UP001500552">
    <property type="component" value="Unassembled WGS sequence"/>
</dbReference>
<sequence>MKEIKLPEIALVLLVGPSSAGKSTFAKKYFLGTEVISSDYCRALVSDDENNLEATGDAFDLLNFLAAKRLKRGKLTVIDALNLHKDDRAKLVRLAKENYALAAAIMLDTPIRQLQERHEVRPDRSFGRQVIEKHYDMYRRTLKSIKREGFSYTYQVNPEEELSIVRQPLWSNRKEETGPFDIIGDIHGCFDELQELLTELDYKVAQQANGHYQVSGPAGRKVIFLGDLTDRGPKSPEVLRLVMDMVHSRQALCIRGNHDDKLLRYLQGKNVNLDHGLDKTVQQLAATPDAFREEVKAFLDGLIAHYVLDEGQLVVAHAGLPEPMHGRAAAAVRAFCLYGETTGEVDVFGLPVRHDWAKNYRGKASVVYGHTPVPGIDWLNNTLNIDTGCVFGGRLTALRYPERETVSVESKAVYSEPVRPVMPDAAAQAAQQEYDDMLDIGPLREKYIVETGIGKRVIVREENAVAALEVMSRFAIDPKWLVYLPPTMSPPETSQLPDYLEHPLEVFSYYRKNGVRNLICEEKHMGSRAIVVVCKEPEVAVKRFGMHSPAPGIIYTRTGRRFFNDEATEKAFLEVLQRALTAADFWDRFETDWVCLDGELLPWSSKANDLIINQYAAVGASASNALGRAQEVLQQAQSRGLEVGTMLENVAQRSQAIDKYVASYHHYTSGTEGIAGMAYAPFHILATEGKVHANQQHTWHMERLAEVCRQDEIYLLMTSHLFVDLEDEASISAAVNWWTDLTAAGGEGMVVKPLDFVPTHKDRLIQPAMKCRGSEYLRIVYGPEYDLNGNLERLKQRHVKAKREIALQEFALGLESLERFVLKEPLRRVHECVFGVLALESEAVDPRL</sequence>
<evidence type="ECO:0000259" key="1">
    <source>
        <dbReference type="Pfam" id="PF00149"/>
    </source>
</evidence>
<feature type="domain" description="Calcineurin-like phosphoesterase" evidence="1">
    <location>
        <begin position="179"/>
        <end position="374"/>
    </location>
</feature>
<dbReference type="EMBL" id="BAABHC010000035">
    <property type="protein sequence ID" value="GAA4443552.1"/>
    <property type="molecule type" value="Genomic_DNA"/>
</dbReference>
<evidence type="ECO:0000313" key="4">
    <source>
        <dbReference type="Proteomes" id="UP001500552"/>
    </source>
</evidence>
<dbReference type="RefSeq" id="WP_345162578.1">
    <property type="nucleotide sequence ID" value="NZ_BAABHC010000035.1"/>
</dbReference>
<dbReference type="Pfam" id="PF16542">
    <property type="entry name" value="PNKP_ligase"/>
    <property type="match status" value="1"/>
</dbReference>
<dbReference type="InterPro" id="IPR027417">
    <property type="entry name" value="P-loop_NTPase"/>
</dbReference>
<dbReference type="InterPro" id="IPR029052">
    <property type="entry name" value="Metallo-depent_PP-like"/>
</dbReference>
<keyword evidence="3" id="KW-0418">Kinase</keyword>
<name>A0ABP8M6U4_9BACT</name>
<dbReference type="NCBIfam" id="TIGR04075">
    <property type="entry name" value="bacter_Pnkp"/>
    <property type="match status" value="1"/>
</dbReference>
<dbReference type="Pfam" id="PF13671">
    <property type="entry name" value="AAA_33"/>
    <property type="match status" value="1"/>
</dbReference>
<dbReference type="InterPro" id="IPR004843">
    <property type="entry name" value="Calcineurin-like_PHP"/>
</dbReference>
<dbReference type="Gene3D" id="3.60.21.10">
    <property type="match status" value="1"/>
</dbReference>
<dbReference type="Gene3D" id="3.30.470.30">
    <property type="entry name" value="DNA ligase/mRNA capping enzyme"/>
    <property type="match status" value="1"/>
</dbReference>
<dbReference type="InterPro" id="IPR050126">
    <property type="entry name" value="Ap4A_hydrolase"/>
</dbReference>
<dbReference type="InterPro" id="IPR041780">
    <property type="entry name" value="MPP_PrpE-like"/>
</dbReference>
<dbReference type="PANTHER" id="PTHR42850:SF7">
    <property type="entry name" value="BIS(5'-NUCLEOSYL)-TETRAPHOSPHATASE PRPE [ASYMMETRICAL]"/>
    <property type="match status" value="1"/>
</dbReference>
<organism evidence="3 4">
    <name type="scientific">Pontibacter saemangeumensis</name>
    <dbReference type="NCBI Taxonomy" id="1084525"/>
    <lineage>
        <taxon>Bacteria</taxon>
        <taxon>Pseudomonadati</taxon>
        <taxon>Bacteroidota</taxon>
        <taxon>Cytophagia</taxon>
        <taxon>Cytophagales</taxon>
        <taxon>Hymenobacteraceae</taxon>
        <taxon>Pontibacter</taxon>
    </lineage>
</organism>
<evidence type="ECO:0000259" key="2">
    <source>
        <dbReference type="Pfam" id="PF16542"/>
    </source>
</evidence>
<dbReference type="Gene3D" id="3.40.50.300">
    <property type="entry name" value="P-loop containing nucleotide triphosphate hydrolases"/>
    <property type="match status" value="1"/>
</dbReference>
<dbReference type="Pfam" id="PF00149">
    <property type="entry name" value="Metallophos"/>
    <property type="match status" value="1"/>
</dbReference>
<dbReference type="SUPFAM" id="SSF56300">
    <property type="entry name" value="Metallo-dependent phosphatases"/>
    <property type="match status" value="1"/>
</dbReference>
<dbReference type="SUPFAM" id="SSF52540">
    <property type="entry name" value="P-loop containing nucleoside triphosphate hydrolases"/>
    <property type="match status" value="1"/>
</dbReference>
<proteinExistence type="predicted"/>
<dbReference type="PANTHER" id="PTHR42850">
    <property type="entry name" value="METALLOPHOSPHOESTERASE"/>
    <property type="match status" value="1"/>
</dbReference>
<dbReference type="CDD" id="cd07423">
    <property type="entry name" value="MPP_Prp_like"/>
    <property type="match status" value="1"/>
</dbReference>